<dbReference type="EC" id="2.4.1.-" evidence="8"/>
<dbReference type="AlphaFoldDB" id="A0AAE1B7I4"/>
<dbReference type="EMBL" id="JAWDGP010000380">
    <property type="protein sequence ID" value="KAK3801035.1"/>
    <property type="molecule type" value="Genomic_DNA"/>
</dbReference>
<feature type="non-terminal residue" evidence="9">
    <location>
        <position position="1"/>
    </location>
</feature>
<keyword evidence="5 8" id="KW-0812">Transmembrane</keyword>
<feature type="transmembrane region" description="Helical" evidence="8">
    <location>
        <begin position="17"/>
        <end position="35"/>
    </location>
</feature>
<evidence type="ECO:0000256" key="1">
    <source>
        <dbReference type="ARBA" id="ARBA00004167"/>
    </source>
</evidence>
<organism evidence="9 10">
    <name type="scientific">Elysia crispata</name>
    <name type="common">lettuce slug</name>
    <dbReference type="NCBI Taxonomy" id="231223"/>
    <lineage>
        <taxon>Eukaryota</taxon>
        <taxon>Metazoa</taxon>
        <taxon>Spiralia</taxon>
        <taxon>Lophotrochozoa</taxon>
        <taxon>Mollusca</taxon>
        <taxon>Gastropoda</taxon>
        <taxon>Heterobranchia</taxon>
        <taxon>Euthyneura</taxon>
        <taxon>Panpulmonata</taxon>
        <taxon>Sacoglossa</taxon>
        <taxon>Placobranchoidea</taxon>
        <taxon>Plakobranchidae</taxon>
        <taxon>Elysia</taxon>
    </lineage>
</organism>
<dbReference type="GO" id="GO:0016020">
    <property type="term" value="C:membrane"/>
    <property type="evidence" value="ECO:0007669"/>
    <property type="project" value="UniProtKB-SubCell"/>
</dbReference>
<dbReference type="Proteomes" id="UP001283361">
    <property type="component" value="Unassembled WGS sequence"/>
</dbReference>
<dbReference type="GO" id="GO:0005737">
    <property type="term" value="C:cytoplasm"/>
    <property type="evidence" value="ECO:0007669"/>
    <property type="project" value="TreeGrafter"/>
</dbReference>
<proteinExistence type="inferred from homology"/>
<evidence type="ECO:0000256" key="7">
    <source>
        <dbReference type="ARBA" id="ARBA00023136"/>
    </source>
</evidence>
<protein>
    <recommendedName>
        <fullName evidence="8">Glycosyltransferase family 92 protein</fullName>
        <ecNumber evidence="8">2.4.1.-</ecNumber>
    </recommendedName>
</protein>
<reference evidence="9" key="1">
    <citation type="journal article" date="2023" name="G3 (Bethesda)">
        <title>A reference genome for the long-term kleptoplast-retaining sea slug Elysia crispata morphotype clarki.</title>
        <authorList>
            <person name="Eastman K.E."/>
            <person name="Pendleton A.L."/>
            <person name="Shaikh M.A."/>
            <person name="Suttiyut T."/>
            <person name="Ogas R."/>
            <person name="Tomko P."/>
            <person name="Gavelis G."/>
            <person name="Widhalm J.R."/>
            <person name="Wisecaver J.H."/>
        </authorList>
    </citation>
    <scope>NUCLEOTIDE SEQUENCE</scope>
    <source>
        <strain evidence="9">ECLA1</strain>
    </source>
</reference>
<evidence type="ECO:0000256" key="2">
    <source>
        <dbReference type="ARBA" id="ARBA00007647"/>
    </source>
</evidence>
<comment type="subcellular location">
    <subcellularLocation>
        <location evidence="1">Membrane</location>
        <topology evidence="1">Single-pass membrane protein</topology>
    </subcellularLocation>
</comment>
<evidence type="ECO:0000313" key="10">
    <source>
        <dbReference type="Proteomes" id="UP001283361"/>
    </source>
</evidence>
<dbReference type="InterPro" id="IPR008166">
    <property type="entry name" value="Glyco_transf_92"/>
</dbReference>
<evidence type="ECO:0000256" key="5">
    <source>
        <dbReference type="ARBA" id="ARBA00022692"/>
    </source>
</evidence>
<accession>A0AAE1B7I4</accession>
<sequence>CQSHQTRTMTSVSRVHGCVYAAAILGIIVFMLVLLHTNTGARNHMIKYKAAGLQRIKSLGRNLIVSLNKSQALNGGLMKINDDQIKKSIENVPQSSAIPYVVNVRHSFELVEGLKSHLYIYSALWNVKNVRLESIKVKGYVFQNLQCVFYYTLDNSKPDLYVKSEIKQRNANGLQYVIAHITCPITKNEFKGKIPMFVGFVENALDKPRQLFPVEHLSQSKEVTHEFTECVPAMHEWANAALLVEKIEMGRLFGAGRIVLYDTSISPSVDAVLRMYAREWAEGRETLEVVVLPWKLPKESGEQIPIHYWAQELAMDDCLYRYKRLSKYIVFDDLDEFLVPFKHDNWSALVEERQKLNPKSIGWLFRSSVFSKNIPSVALGYEQDYLRYRSSILGLTMRDEYIYPKDIRPKLIVNPGVVEEMGVHLISKGTGSTDILPVDVGLLFHYRKEPNCCRRIKDTRLVYKYGDRLVARLKEIWSKLPGVGLGWSPLSKINCTIHQKPDKKKIKQCSRL</sequence>
<keyword evidence="3 8" id="KW-0328">Glycosyltransferase</keyword>
<gene>
    <name evidence="9" type="ORF">RRG08_011203</name>
</gene>
<comment type="caution">
    <text evidence="9">The sequence shown here is derived from an EMBL/GenBank/DDBJ whole genome shotgun (WGS) entry which is preliminary data.</text>
</comment>
<comment type="similarity">
    <text evidence="2 8">Belongs to the glycosyltransferase 92 family.</text>
</comment>
<keyword evidence="7 8" id="KW-0472">Membrane</keyword>
<keyword evidence="10" id="KW-1185">Reference proteome</keyword>
<evidence type="ECO:0000256" key="4">
    <source>
        <dbReference type="ARBA" id="ARBA00022679"/>
    </source>
</evidence>
<name>A0AAE1B7I4_9GAST</name>
<dbReference type="GO" id="GO:0016757">
    <property type="term" value="F:glycosyltransferase activity"/>
    <property type="evidence" value="ECO:0007669"/>
    <property type="project" value="UniProtKB-UniRule"/>
</dbReference>
<keyword evidence="6 8" id="KW-1133">Transmembrane helix</keyword>
<evidence type="ECO:0000256" key="6">
    <source>
        <dbReference type="ARBA" id="ARBA00022989"/>
    </source>
</evidence>
<evidence type="ECO:0000256" key="3">
    <source>
        <dbReference type="ARBA" id="ARBA00022676"/>
    </source>
</evidence>
<dbReference type="Pfam" id="PF01697">
    <property type="entry name" value="Glyco_transf_92"/>
    <property type="match status" value="1"/>
</dbReference>
<evidence type="ECO:0000256" key="8">
    <source>
        <dbReference type="RuleBase" id="RU366017"/>
    </source>
</evidence>
<dbReference type="PANTHER" id="PTHR21461">
    <property type="entry name" value="GLYCOSYLTRANSFERASE FAMILY 92 PROTEIN"/>
    <property type="match status" value="1"/>
</dbReference>
<dbReference type="PANTHER" id="PTHR21461:SF69">
    <property type="entry name" value="GLYCOSYLTRANSFERASE FAMILY 92 PROTEIN"/>
    <property type="match status" value="1"/>
</dbReference>
<evidence type="ECO:0000313" key="9">
    <source>
        <dbReference type="EMBL" id="KAK3801035.1"/>
    </source>
</evidence>
<keyword evidence="4 8" id="KW-0808">Transferase</keyword>